<feature type="binding site" evidence="9">
    <location>
        <position position="245"/>
    </location>
    <ligand>
        <name>Mn(2+)</name>
        <dbReference type="ChEBI" id="CHEBI:29035"/>
    </ligand>
</feature>
<dbReference type="InterPro" id="IPR042206">
    <property type="entry name" value="CRISPR-assoc_Cas1_C"/>
</dbReference>
<dbReference type="InterPro" id="IPR002729">
    <property type="entry name" value="CRISPR-assoc_Cas1"/>
</dbReference>
<dbReference type="EMBL" id="QSTW01000003">
    <property type="protein sequence ID" value="RGM92565.1"/>
    <property type="molecule type" value="Genomic_DNA"/>
</dbReference>
<evidence type="ECO:0000256" key="7">
    <source>
        <dbReference type="ARBA" id="ARBA00023125"/>
    </source>
</evidence>
<keyword evidence="6 9" id="KW-0051">Antiviral defense</keyword>
<dbReference type="GO" id="GO:0016787">
    <property type="term" value="F:hydrolase activity"/>
    <property type="evidence" value="ECO:0007669"/>
    <property type="project" value="UniProtKB-KW"/>
</dbReference>
<dbReference type="RefSeq" id="WP_117700913.1">
    <property type="nucleotide sequence ID" value="NZ_CAJLCU010000025.1"/>
</dbReference>
<protein>
    <recommendedName>
        <fullName evidence="9">CRISPR-associated endonuclease Cas1</fullName>
        <ecNumber evidence="9">3.1.-.-</ecNumber>
    </recommendedName>
</protein>
<keyword evidence="8 9" id="KW-0464">Manganese</keyword>
<dbReference type="GO" id="GO:0046872">
    <property type="term" value="F:metal ion binding"/>
    <property type="evidence" value="ECO:0007669"/>
    <property type="project" value="UniProtKB-UniRule"/>
</dbReference>
<name>A0A3E4ZBV7_9BACT</name>
<reference evidence="10 11" key="1">
    <citation type="submission" date="2018-08" db="EMBL/GenBank/DDBJ databases">
        <title>A genome reference for cultivated species of the human gut microbiota.</title>
        <authorList>
            <person name="Zou Y."/>
            <person name="Xue W."/>
            <person name="Luo G."/>
        </authorList>
    </citation>
    <scope>NUCLEOTIDE SEQUENCE [LARGE SCALE GENOMIC DNA]</scope>
    <source>
        <strain evidence="10 11">OM06-2</strain>
    </source>
</reference>
<evidence type="ECO:0000313" key="10">
    <source>
        <dbReference type="EMBL" id="RGM92565.1"/>
    </source>
</evidence>
<dbReference type="GO" id="GO:0051607">
    <property type="term" value="P:defense response to virus"/>
    <property type="evidence" value="ECO:0007669"/>
    <property type="project" value="UniProtKB-UniRule"/>
</dbReference>
<dbReference type="CDD" id="cd09722">
    <property type="entry name" value="Cas1_I-B"/>
    <property type="match status" value="1"/>
</dbReference>
<dbReference type="EC" id="3.1.-.-" evidence="9"/>
<comment type="subunit">
    <text evidence="9">Homodimer, forms a heterotetramer with a Cas2 homodimer.</text>
</comment>
<keyword evidence="3 9" id="KW-0255">Endonuclease</keyword>
<dbReference type="Gene3D" id="1.20.120.920">
    <property type="entry name" value="CRISPR-associated endonuclease Cas1, C-terminal domain"/>
    <property type="match status" value="1"/>
</dbReference>
<feature type="binding site" evidence="9">
    <location>
        <position position="166"/>
    </location>
    <ligand>
        <name>Mn(2+)</name>
        <dbReference type="ChEBI" id="CHEBI:29035"/>
    </ligand>
</feature>
<accession>A0A3E4ZBV7</accession>
<comment type="caution">
    <text evidence="10">The sequence shown here is derived from an EMBL/GenBank/DDBJ whole genome shotgun (WGS) entry which is preliminary data.</text>
</comment>
<evidence type="ECO:0000313" key="11">
    <source>
        <dbReference type="Proteomes" id="UP000260814"/>
    </source>
</evidence>
<dbReference type="InterPro" id="IPR019858">
    <property type="entry name" value="CRISPR-assoc_Cas1_HMARI/TNEAP"/>
</dbReference>
<evidence type="ECO:0000256" key="3">
    <source>
        <dbReference type="ARBA" id="ARBA00022759"/>
    </source>
</evidence>
<keyword evidence="1 9" id="KW-0540">Nuclease</keyword>
<dbReference type="NCBIfam" id="TIGR03641">
    <property type="entry name" value="cas1_HMARI"/>
    <property type="match status" value="1"/>
</dbReference>
<dbReference type="Pfam" id="PF01867">
    <property type="entry name" value="Cas_Cas1"/>
    <property type="match status" value="1"/>
</dbReference>
<proteinExistence type="inferred from homology"/>
<keyword evidence="4 9" id="KW-0378">Hydrolase</keyword>
<dbReference type="GO" id="GO:0004520">
    <property type="term" value="F:DNA endonuclease activity"/>
    <property type="evidence" value="ECO:0007669"/>
    <property type="project" value="InterPro"/>
</dbReference>
<organism evidence="10 11">
    <name type="scientific">Phocaeicola plebeius</name>
    <dbReference type="NCBI Taxonomy" id="310297"/>
    <lineage>
        <taxon>Bacteria</taxon>
        <taxon>Pseudomonadati</taxon>
        <taxon>Bacteroidota</taxon>
        <taxon>Bacteroidia</taxon>
        <taxon>Bacteroidales</taxon>
        <taxon>Bacteroidaceae</taxon>
        <taxon>Phocaeicola</taxon>
    </lineage>
</organism>
<sequence>MKKTFYLFNPGILERKDNTLKFTPCAEEGEDMSVTSQPRYLPVEDISEFYVFGSLRANSSLFNFLGQKDIAVHFFDYYENYTGSFMPRDSLLSGRMLLAQTSYYQNLKKRMCIAQKFIEGAAYNMIKNLQYYNRRGKDMEELIDLMKKLSSQISQTSNTEELMGIEGQIRQYYYAAFNLILNDFEMGNRTKRPPQNEVNALISFGNMVCYTICLRAIHQTQLNPTISYLHKPGERRYSLALDIAEIFKPILVDRVIFKVLNRKEIQEKHFDRKLNKCLLNSSGKKIFVKALEDRLQETIQHRSLKRSVSYRHLVKLECYKLAKHLLAMEEYKPFKMYW</sequence>
<evidence type="ECO:0000256" key="2">
    <source>
        <dbReference type="ARBA" id="ARBA00022723"/>
    </source>
</evidence>
<evidence type="ECO:0000256" key="1">
    <source>
        <dbReference type="ARBA" id="ARBA00022722"/>
    </source>
</evidence>
<dbReference type="Proteomes" id="UP000260814">
    <property type="component" value="Unassembled WGS sequence"/>
</dbReference>
<dbReference type="GO" id="GO:0003677">
    <property type="term" value="F:DNA binding"/>
    <property type="evidence" value="ECO:0007669"/>
    <property type="project" value="UniProtKB-KW"/>
</dbReference>
<dbReference type="PANTHER" id="PTHR43219">
    <property type="entry name" value="CRISPR-ASSOCIATED ENDONUCLEASE CAS1"/>
    <property type="match status" value="1"/>
</dbReference>
<comment type="function">
    <text evidence="9">CRISPR (clustered regularly interspaced short palindromic repeat), is an adaptive immune system that provides protection against mobile genetic elements (viruses, transposable elements and conjugative plasmids). CRISPR clusters contain spacers, sequences complementary to antecedent mobile elements, and target invading nucleic acids. CRISPR clusters are transcribed and processed into CRISPR RNA (crRNA). Acts as a dsDNA endonuclease. Involved in the integration of spacer DNA into the CRISPR cassette.</text>
</comment>
<dbReference type="Gene3D" id="3.100.10.20">
    <property type="entry name" value="CRISPR-associated endonuclease Cas1, N-terminal domain"/>
    <property type="match status" value="1"/>
</dbReference>
<dbReference type="HAMAP" id="MF_01470">
    <property type="entry name" value="Cas1"/>
    <property type="match status" value="1"/>
</dbReference>
<evidence type="ECO:0000256" key="8">
    <source>
        <dbReference type="ARBA" id="ARBA00023211"/>
    </source>
</evidence>
<dbReference type="AlphaFoldDB" id="A0A3E4ZBV7"/>
<evidence type="ECO:0000256" key="9">
    <source>
        <dbReference type="HAMAP-Rule" id="MF_01470"/>
    </source>
</evidence>
<comment type="similarity">
    <text evidence="9">Belongs to the CRISPR-associated endonuclease Cas1 family.</text>
</comment>
<keyword evidence="2 9" id="KW-0479">Metal-binding</keyword>
<comment type="cofactor">
    <cofactor evidence="9">
        <name>Mg(2+)</name>
        <dbReference type="ChEBI" id="CHEBI:18420"/>
    </cofactor>
    <cofactor evidence="9">
        <name>Mn(2+)</name>
        <dbReference type="ChEBI" id="CHEBI:29035"/>
    </cofactor>
</comment>
<keyword evidence="7 9" id="KW-0238">DNA-binding</keyword>
<dbReference type="InterPro" id="IPR042211">
    <property type="entry name" value="CRISPR-assoc_Cas1_N"/>
</dbReference>
<evidence type="ECO:0000256" key="5">
    <source>
        <dbReference type="ARBA" id="ARBA00022842"/>
    </source>
</evidence>
<keyword evidence="5 9" id="KW-0460">Magnesium</keyword>
<evidence type="ECO:0000256" key="4">
    <source>
        <dbReference type="ARBA" id="ARBA00022801"/>
    </source>
</evidence>
<dbReference type="PANTHER" id="PTHR43219:SF1">
    <property type="entry name" value="CRISPR-ASSOCIATED ENDONUCLEASE CAS1"/>
    <property type="match status" value="1"/>
</dbReference>
<dbReference type="GO" id="GO:0043571">
    <property type="term" value="P:maintenance of CRISPR repeat elements"/>
    <property type="evidence" value="ECO:0007669"/>
    <property type="project" value="UniProtKB-UniRule"/>
</dbReference>
<dbReference type="NCBIfam" id="TIGR00287">
    <property type="entry name" value="cas1"/>
    <property type="match status" value="1"/>
</dbReference>
<evidence type="ECO:0000256" key="6">
    <source>
        <dbReference type="ARBA" id="ARBA00023118"/>
    </source>
</evidence>
<gene>
    <name evidence="10" type="primary">cas1b</name>
    <name evidence="9" type="synonym">cas1</name>
    <name evidence="10" type="ORF">DXB87_03975</name>
</gene>
<feature type="binding site" evidence="9">
    <location>
        <position position="230"/>
    </location>
    <ligand>
        <name>Mn(2+)</name>
        <dbReference type="ChEBI" id="CHEBI:29035"/>
    </ligand>
</feature>